<evidence type="ECO:0000256" key="1">
    <source>
        <dbReference type="SAM" id="MobiDB-lite"/>
    </source>
</evidence>
<proteinExistence type="predicted"/>
<keyword evidence="2" id="KW-0732">Signal</keyword>
<evidence type="ECO:0000313" key="4">
    <source>
        <dbReference type="Proteomes" id="UP000024635"/>
    </source>
</evidence>
<feature type="compositionally biased region" description="Basic and acidic residues" evidence="1">
    <location>
        <begin position="50"/>
        <end position="65"/>
    </location>
</feature>
<keyword evidence="4" id="KW-1185">Reference proteome</keyword>
<feature type="region of interest" description="Disordered" evidence="1">
    <location>
        <begin position="50"/>
        <end position="97"/>
    </location>
</feature>
<comment type="caution">
    <text evidence="3">The sequence shown here is derived from an EMBL/GenBank/DDBJ whole genome shotgun (WGS) entry which is preliminary data.</text>
</comment>
<organism evidence="3 4">
    <name type="scientific">Ancylostoma ceylanicum</name>
    <dbReference type="NCBI Taxonomy" id="53326"/>
    <lineage>
        <taxon>Eukaryota</taxon>
        <taxon>Metazoa</taxon>
        <taxon>Ecdysozoa</taxon>
        <taxon>Nematoda</taxon>
        <taxon>Chromadorea</taxon>
        <taxon>Rhabditida</taxon>
        <taxon>Rhabditina</taxon>
        <taxon>Rhabditomorpha</taxon>
        <taxon>Strongyloidea</taxon>
        <taxon>Ancylostomatidae</taxon>
        <taxon>Ancylostomatinae</taxon>
        <taxon>Ancylostoma</taxon>
    </lineage>
</organism>
<reference evidence="4" key="1">
    <citation type="journal article" date="2015" name="Nat. Genet.">
        <title>The genome and transcriptome of the zoonotic hookworm Ancylostoma ceylanicum identify infection-specific gene families.</title>
        <authorList>
            <person name="Schwarz E.M."/>
            <person name="Hu Y."/>
            <person name="Antoshechkin I."/>
            <person name="Miller M.M."/>
            <person name="Sternberg P.W."/>
            <person name="Aroian R.V."/>
        </authorList>
    </citation>
    <scope>NUCLEOTIDE SEQUENCE</scope>
    <source>
        <strain evidence="4">HY135</strain>
    </source>
</reference>
<sequence>MKIILLASIAVTIVHCKGPVFIEELESLVENEEEKLELRNLAEDVYMIRPGDHRTPRRGDQRLAHSDTQPPLAMHYKSNRPDSSRINPHRPDSSTMKILQTPATALCVAV</sequence>
<gene>
    <name evidence="3" type="primary">Acey_s0031.g2292</name>
    <name evidence="3" type="ORF">Y032_0031g2292</name>
</gene>
<dbReference type="Proteomes" id="UP000024635">
    <property type="component" value="Unassembled WGS sequence"/>
</dbReference>
<protein>
    <submittedName>
        <fullName evidence="3">Uncharacterized protein</fullName>
    </submittedName>
</protein>
<dbReference type="EMBL" id="JARK01001367">
    <property type="protein sequence ID" value="EYC17136.1"/>
    <property type="molecule type" value="Genomic_DNA"/>
</dbReference>
<accession>A0A016UQD4</accession>
<feature type="chain" id="PRO_5001492607" evidence="2">
    <location>
        <begin position="17"/>
        <end position="110"/>
    </location>
</feature>
<feature type="signal peptide" evidence="2">
    <location>
        <begin position="1"/>
        <end position="16"/>
    </location>
</feature>
<name>A0A016UQD4_9BILA</name>
<evidence type="ECO:0000256" key="2">
    <source>
        <dbReference type="SAM" id="SignalP"/>
    </source>
</evidence>
<dbReference type="AlphaFoldDB" id="A0A016UQD4"/>
<evidence type="ECO:0000313" key="3">
    <source>
        <dbReference type="EMBL" id="EYC17136.1"/>
    </source>
</evidence>